<dbReference type="Pfam" id="PF15001">
    <property type="entry name" value="AP-5_subunit_s1"/>
    <property type="match status" value="1"/>
</dbReference>
<reference evidence="1" key="1">
    <citation type="journal article" date="2022" name="bioRxiv">
        <title>Sequencing and chromosome-scale assembly of the giantPleurodeles waltlgenome.</title>
        <authorList>
            <person name="Brown T."/>
            <person name="Elewa A."/>
            <person name="Iarovenko S."/>
            <person name="Subramanian E."/>
            <person name="Araus A.J."/>
            <person name="Petzold A."/>
            <person name="Susuki M."/>
            <person name="Suzuki K.-i.T."/>
            <person name="Hayashi T."/>
            <person name="Toyoda A."/>
            <person name="Oliveira C."/>
            <person name="Osipova E."/>
            <person name="Leigh N.D."/>
            <person name="Simon A."/>
            <person name="Yun M.H."/>
        </authorList>
    </citation>
    <scope>NUCLEOTIDE SEQUENCE</scope>
    <source>
        <strain evidence="1">20211129_DDA</strain>
        <tissue evidence="1">Liver</tissue>
    </source>
</reference>
<dbReference type="GO" id="GO:0030119">
    <property type="term" value="C:AP-type membrane coat adaptor complex"/>
    <property type="evidence" value="ECO:0007669"/>
    <property type="project" value="InterPro"/>
</dbReference>
<evidence type="ECO:0000313" key="1">
    <source>
        <dbReference type="EMBL" id="KAJ1213272.1"/>
    </source>
</evidence>
<comment type="caution">
    <text evidence="1">The sequence shown here is derived from an EMBL/GenBank/DDBJ whole genome shotgun (WGS) entry which is preliminary data.</text>
</comment>
<dbReference type="GO" id="GO:0005770">
    <property type="term" value="C:late endosome"/>
    <property type="evidence" value="ECO:0007669"/>
    <property type="project" value="TreeGrafter"/>
</dbReference>
<dbReference type="GO" id="GO:0005829">
    <property type="term" value="C:cytosol"/>
    <property type="evidence" value="ECO:0007669"/>
    <property type="project" value="TreeGrafter"/>
</dbReference>
<protein>
    <recommendedName>
        <fullName evidence="3">AP-5 complex subunit sigma-1</fullName>
    </recommendedName>
</protein>
<accession>A0AAV7WKZ7</accession>
<dbReference type="Proteomes" id="UP001066276">
    <property type="component" value="Chromosome 1_1"/>
</dbReference>
<dbReference type="GO" id="GO:0000724">
    <property type="term" value="P:double-strand break repair via homologous recombination"/>
    <property type="evidence" value="ECO:0007669"/>
    <property type="project" value="InterPro"/>
</dbReference>
<sequence>MLPGFRLLEGQEGSVYSQGSVSSQRGEELGSALEAGDITMVHGFLIHTLGSGLDGSQTLCRVLYSRTFSFETFDDQAEDKREHVPERERLRRKEQILTVARQVQTSCALLRQASGKPVVESAQQPPPDESFSLQDADFGVFGLSPGDPFHDQKTVLWMGVLSIGFALICDADENLVLAENTLRMLVRFLVDALKLLNQSSDVVLKADKAEILLNTFLPHGQLLFLNHQFIQSLEKELCPSIPK</sequence>
<organism evidence="1 2">
    <name type="scientific">Pleurodeles waltl</name>
    <name type="common">Iberian ribbed newt</name>
    <dbReference type="NCBI Taxonomy" id="8319"/>
    <lineage>
        <taxon>Eukaryota</taxon>
        <taxon>Metazoa</taxon>
        <taxon>Chordata</taxon>
        <taxon>Craniata</taxon>
        <taxon>Vertebrata</taxon>
        <taxon>Euteleostomi</taxon>
        <taxon>Amphibia</taxon>
        <taxon>Batrachia</taxon>
        <taxon>Caudata</taxon>
        <taxon>Salamandroidea</taxon>
        <taxon>Salamandridae</taxon>
        <taxon>Pleurodelinae</taxon>
        <taxon>Pleurodeles</taxon>
    </lineage>
</organism>
<proteinExistence type="predicted"/>
<evidence type="ECO:0008006" key="3">
    <source>
        <dbReference type="Google" id="ProtNLM"/>
    </source>
</evidence>
<dbReference type="InterPro" id="IPR029392">
    <property type="entry name" value="AP-5_subunit_s1"/>
</dbReference>
<evidence type="ECO:0000313" key="2">
    <source>
        <dbReference type="Proteomes" id="UP001066276"/>
    </source>
</evidence>
<name>A0AAV7WKZ7_PLEWA</name>
<dbReference type="PANTHER" id="PTHR16120:SF0">
    <property type="entry name" value="AP-5 COMPLEX SUBUNIT SIGMA-1"/>
    <property type="match status" value="1"/>
</dbReference>
<dbReference type="EMBL" id="JANPWB010000001">
    <property type="protein sequence ID" value="KAJ1213272.1"/>
    <property type="molecule type" value="Genomic_DNA"/>
</dbReference>
<dbReference type="GO" id="GO:0016197">
    <property type="term" value="P:endosomal transport"/>
    <property type="evidence" value="ECO:0007669"/>
    <property type="project" value="InterPro"/>
</dbReference>
<gene>
    <name evidence="1" type="ORF">NDU88_000910</name>
</gene>
<keyword evidence="2" id="KW-1185">Reference proteome</keyword>
<dbReference type="AlphaFoldDB" id="A0AAV7WKZ7"/>
<dbReference type="PANTHER" id="PTHR16120">
    <property type="entry name" value="AP-5 COMPLEX SUBUNIT SIGMA-1"/>
    <property type="match status" value="1"/>
</dbReference>
<dbReference type="GO" id="GO:0005764">
    <property type="term" value="C:lysosome"/>
    <property type="evidence" value="ECO:0007669"/>
    <property type="project" value="TreeGrafter"/>
</dbReference>